<proteinExistence type="inferred from homology"/>
<feature type="region of interest" description="Disordered" evidence="6">
    <location>
        <begin position="1"/>
        <end position="124"/>
    </location>
</feature>
<dbReference type="STRING" id="187868.SAMN05192589_102286"/>
<dbReference type="Proteomes" id="UP000198781">
    <property type="component" value="Unassembled WGS sequence"/>
</dbReference>
<evidence type="ECO:0000313" key="8">
    <source>
        <dbReference type="EMBL" id="SDC48373.1"/>
    </source>
</evidence>
<dbReference type="PANTHER" id="PTHR21716:SF16">
    <property type="entry name" value="BLL1467 PROTEIN"/>
    <property type="match status" value="1"/>
</dbReference>
<feature type="transmembrane region" description="Helical" evidence="7">
    <location>
        <begin position="143"/>
        <end position="161"/>
    </location>
</feature>
<feature type="transmembrane region" description="Helical" evidence="7">
    <location>
        <begin position="192"/>
        <end position="213"/>
    </location>
</feature>
<reference evidence="8 9" key="1">
    <citation type="submission" date="2016-10" db="EMBL/GenBank/DDBJ databases">
        <authorList>
            <person name="de Groot N.N."/>
        </authorList>
    </citation>
    <scope>NUCLEOTIDE SEQUENCE [LARGE SCALE GENOMIC DNA]</scope>
    <source>
        <strain evidence="8 9">DSM 16619</strain>
    </source>
</reference>
<keyword evidence="9" id="KW-1185">Reference proteome</keyword>
<keyword evidence="3 7" id="KW-0812">Transmembrane</keyword>
<feature type="transmembrane region" description="Helical" evidence="7">
    <location>
        <begin position="378"/>
        <end position="408"/>
    </location>
</feature>
<evidence type="ECO:0000256" key="1">
    <source>
        <dbReference type="ARBA" id="ARBA00004141"/>
    </source>
</evidence>
<comment type="similarity">
    <text evidence="2">Belongs to the autoinducer-2 exporter (AI-2E) (TC 2.A.86) family.</text>
</comment>
<dbReference type="Pfam" id="PF01594">
    <property type="entry name" value="AI-2E_transport"/>
    <property type="match status" value="1"/>
</dbReference>
<evidence type="ECO:0000256" key="6">
    <source>
        <dbReference type="SAM" id="MobiDB-lite"/>
    </source>
</evidence>
<dbReference type="AlphaFoldDB" id="A0A1G6LYN5"/>
<evidence type="ECO:0000256" key="7">
    <source>
        <dbReference type="SAM" id="Phobius"/>
    </source>
</evidence>
<keyword evidence="4 7" id="KW-1133">Transmembrane helix</keyword>
<gene>
    <name evidence="8" type="ORF">SAMN05192589_102286</name>
</gene>
<name>A0A1G6LYN5_9BURK</name>
<feature type="transmembrane region" description="Helical" evidence="7">
    <location>
        <begin position="350"/>
        <end position="372"/>
    </location>
</feature>
<dbReference type="PANTHER" id="PTHR21716">
    <property type="entry name" value="TRANSMEMBRANE PROTEIN"/>
    <property type="match status" value="1"/>
</dbReference>
<protein>
    <submittedName>
        <fullName evidence="8">Predicted PurR-regulated permease PerM</fullName>
    </submittedName>
</protein>
<evidence type="ECO:0000256" key="4">
    <source>
        <dbReference type="ARBA" id="ARBA00022989"/>
    </source>
</evidence>
<sequence>MSRPAAPKAPTPPLARALPASAATGHLPAGGAPQTDSPRPEHAAAPEPAEDGPPEPAPAAASAEPGTQAMAARRPQHSGPEPQHAAHHPAPAASAAAGDHPTNAAPSPAAPAEAAPQGPSAAAMVGPSAPNIMLHMPVDVRNMSLALLALFATLALLHWASAVFIPLMLSVLLTTALHPAVTALHRWHIPRWLGAGVLLIGIVGSLAGAAWSLSDGAAELVDSLPVAARKVRDAARLRVGGPSPLDTMQKAATQIEQAANDSVPPQTRRGVQRVVIERAPFNIRDYVWSGTMGLASAAGQITVVIFLTFFALASGNLFRRKLMRIAGHSLERRKVTMAVLDDITGQIQRYLLVQLLTSVLVGVATGVAYALLGLQNPAVWGVVAGVLNLAPYIGSVVVTGASALVAFLQFGTVDMALAIGGASLVIHTLVGNLLTPWLTSKTSRMSPVAVFVSVLVWGWLWGLWGLLLGIPVMMAVKAICDRVEDLRAVGELLGD</sequence>
<feature type="compositionally biased region" description="Low complexity" evidence="6">
    <location>
        <begin position="88"/>
        <end position="123"/>
    </location>
</feature>
<keyword evidence="5 7" id="KW-0472">Membrane</keyword>
<dbReference type="GO" id="GO:0055085">
    <property type="term" value="P:transmembrane transport"/>
    <property type="evidence" value="ECO:0007669"/>
    <property type="project" value="TreeGrafter"/>
</dbReference>
<dbReference type="EMBL" id="FMZC01000002">
    <property type="protein sequence ID" value="SDC48373.1"/>
    <property type="molecule type" value="Genomic_DNA"/>
</dbReference>
<comment type="subcellular location">
    <subcellularLocation>
        <location evidence="1">Membrane</location>
        <topology evidence="1">Multi-pass membrane protein</topology>
    </subcellularLocation>
</comment>
<evidence type="ECO:0000313" key="9">
    <source>
        <dbReference type="Proteomes" id="UP000198781"/>
    </source>
</evidence>
<evidence type="ECO:0000256" key="2">
    <source>
        <dbReference type="ARBA" id="ARBA00009773"/>
    </source>
</evidence>
<feature type="transmembrane region" description="Helical" evidence="7">
    <location>
        <begin position="297"/>
        <end position="318"/>
    </location>
</feature>
<dbReference type="InterPro" id="IPR002549">
    <property type="entry name" value="AI-2E-like"/>
</dbReference>
<dbReference type="GO" id="GO:0016020">
    <property type="term" value="C:membrane"/>
    <property type="evidence" value="ECO:0007669"/>
    <property type="project" value="UniProtKB-SubCell"/>
</dbReference>
<evidence type="ECO:0000256" key="5">
    <source>
        <dbReference type="ARBA" id="ARBA00023136"/>
    </source>
</evidence>
<feature type="transmembrane region" description="Helical" evidence="7">
    <location>
        <begin position="454"/>
        <end position="476"/>
    </location>
</feature>
<organism evidence="8 9">
    <name type="scientific">Paracidovorax valerianellae</name>
    <dbReference type="NCBI Taxonomy" id="187868"/>
    <lineage>
        <taxon>Bacteria</taxon>
        <taxon>Pseudomonadati</taxon>
        <taxon>Pseudomonadota</taxon>
        <taxon>Betaproteobacteria</taxon>
        <taxon>Burkholderiales</taxon>
        <taxon>Comamonadaceae</taxon>
        <taxon>Paracidovorax</taxon>
    </lineage>
</organism>
<accession>A0A1G6LYN5</accession>
<evidence type="ECO:0000256" key="3">
    <source>
        <dbReference type="ARBA" id="ARBA00022692"/>
    </source>
</evidence>
<feature type="compositionally biased region" description="Low complexity" evidence="6">
    <location>
        <begin position="14"/>
        <end position="24"/>
    </location>
</feature>
<feature type="transmembrane region" description="Helical" evidence="7">
    <location>
        <begin position="415"/>
        <end position="434"/>
    </location>
</feature>